<dbReference type="AlphaFoldDB" id="A0A9P1MUZ4"/>
<dbReference type="Proteomes" id="UP001152747">
    <property type="component" value="Unassembled WGS sequence"/>
</dbReference>
<comment type="caution">
    <text evidence="1">The sequence shown here is derived from an EMBL/GenBank/DDBJ whole genome shotgun (WGS) entry which is preliminary data.</text>
</comment>
<gene>
    <name evidence="1" type="ORF">CAMP_LOCUS3284</name>
</gene>
<proteinExistence type="predicted"/>
<dbReference type="EMBL" id="CANHGI010000002">
    <property type="protein sequence ID" value="CAI5440647.1"/>
    <property type="molecule type" value="Genomic_DNA"/>
</dbReference>
<evidence type="ECO:0000313" key="1">
    <source>
        <dbReference type="EMBL" id="CAI5440647.1"/>
    </source>
</evidence>
<sequence>MLKFLLILVPIFLAQDLPKAPNIYKWLEQNSYICDPSLTNKRNPKFLTLFESHRIKCSCGDPLKSKAACARKSTRDKPHCVRLPDTCMKEYTVIFANAGNRMKNSKIPIKNLTRKNHRSKINHHKALKNQKGEKEVAENIFDSTDFH</sequence>
<name>A0A9P1MUZ4_9PELO</name>
<reference evidence="1" key="1">
    <citation type="submission" date="2022-11" db="EMBL/GenBank/DDBJ databases">
        <authorList>
            <person name="Kikuchi T."/>
        </authorList>
    </citation>
    <scope>NUCLEOTIDE SEQUENCE</scope>
    <source>
        <strain evidence="1">PS1010</strain>
    </source>
</reference>
<evidence type="ECO:0000313" key="2">
    <source>
        <dbReference type="Proteomes" id="UP001152747"/>
    </source>
</evidence>
<protein>
    <submittedName>
        <fullName evidence="1">Uncharacterized protein</fullName>
    </submittedName>
</protein>
<organism evidence="1 2">
    <name type="scientific">Caenorhabditis angaria</name>
    <dbReference type="NCBI Taxonomy" id="860376"/>
    <lineage>
        <taxon>Eukaryota</taxon>
        <taxon>Metazoa</taxon>
        <taxon>Ecdysozoa</taxon>
        <taxon>Nematoda</taxon>
        <taxon>Chromadorea</taxon>
        <taxon>Rhabditida</taxon>
        <taxon>Rhabditina</taxon>
        <taxon>Rhabditomorpha</taxon>
        <taxon>Rhabditoidea</taxon>
        <taxon>Rhabditidae</taxon>
        <taxon>Peloderinae</taxon>
        <taxon>Caenorhabditis</taxon>
    </lineage>
</organism>
<accession>A0A9P1MUZ4</accession>
<dbReference type="OrthoDB" id="5867623at2759"/>
<keyword evidence="2" id="KW-1185">Reference proteome</keyword>